<reference evidence="1 2" key="1">
    <citation type="journal article" date="2015" name="Genome Biol. Evol.">
        <title>Phylogenomic analyses indicate that early fungi evolved digesting cell walls of algal ancestors of land plants.</title>
        <authorList>
            <person name="Chang Y."/>
            <person name="Wang S."/>
            <person name="Sekimoto S."/>
            <person name="Aerts A.L."/>
            <person name="Choi C."/>
            <person name="Clum A."/>
            <person name="LaButti K.M."/>
            <person name="Lindquist E.A."/>
            <person name="Yee Ngan C."/>
            <person name="Ohm R.A."/>
            <person name="Salamov A.A."/>
            <person name="Grigoriev I.V."/>
            <person name="Spatafora J.W."/>
            <person name="Berbee M.L."/>
        </authorList>
    </citation>
    <scope>NUCLEOTIDE SEQUENCE [LARGE SCALE GENOMIC DNA]</scope>
    <source>
        <strain evidence="1 2">NRRL 1564</strain>
    </source>
</reference>
<protein>
    <submittedName>
        <fullName evidence="1">Uncharacterized protein</fullName>
    </submittedName>
</protein>
<gene>
    <name evidence="1" type="ORF">COEREDRAFT_44333</name>
</gene>
<name>A0A2G5B9I6_COERN</name>
<keyword evidence="2" id="KW-1185">Reference proteome</keyword>
<accession>A0A2G5B9I6</accession>
<organism evidence="1 2">
    <name type="scientific">Coemansia reversa (strain ATCC 12441 / NRRL 1564)</name>
    <dbReference type="NCBI Taxonomy" id="763665"/>
    <lineage>
        <taxon>Eukaryota</taxon>
        <taxon>Fungi</taxon>
        <taxon>Fungi incertae sedis</taxon>
        <taxon>Zoopagomycota</taxon>
        <taxon>Kickxellomycotina</taxon>
        <taxon>Kickxellomycetes</taxon>
        <taxon>Kickxellales</taxon>
        <taxon>Kickxellaceae</taxon>
        <taxon>Coemansia</taxon>
    </lineage>
</organism>
<sequence>MFQIAELLLEQVAEKPQINQIIGFLDGKFVAILRPKAQQKVYYSRYKKRHSLLFQAIVTLDDMIAYLSPAYPLIQLS</sequence>
<proteinExistence type="predicted"/>
<dbReference type="EMBL" id="KZ303505">
    <property type="protein sequence ID" value="PIA15675.1"/>
    <property type="molecule type" value="Genomic_DNA"/>
</dbReference>
<dbReference type="Proteomes" id="UP000242474">
    <property type="component" value="Unassembled WGS sequence"/>
</dbReference>
<dbReference type="OrthoDB" id="5289248at2759"/>
<evidence type="ECO:0000313" key="2">
    <source>
        <dbReference type="Proteomes" id="UP000242474"/>
    </source>
</evidence>
<evidence type="ECO:0000313" key="1">
    <source>
        <dbReference type="EMBL" id="PIA15675.1"/>
    </source>
</evidence>
<dbReference type="AlphaFoldDB" id="A0A2G5B9I6"/>